<reference evidence="1 2" key="1">
    <citation type="submission" date="2020-08" db="EMBL/GenBank/DDBJ databases">
        <title>A Genomic Blueprint of the Chicken Gut Microbiome.</title>
        <authorList>
            <person name="Gilroy R."/>
            <person name="Ravi A."/>
            <person name="Getino M."/>
            <person name="Pursley I."/>
            <person name="Horton D.L."/>
            <person name="Alikhan N.-F."/>
            <person name="Baker D."/>
            <person name="Gharbi K."/>
            <person name="Hall N."/>
            <person name="Watson M."/>
            <person name="Adriaenssens E.M."/>
            <person name="Foster-Nyarko E."/>
            <person name="Jarju S."/>
            <person name="Secka A."/>
            <person name="Antonio M."/>
            <person name="Oren A."/>
            <person name="Chaudhuri R."/>
            <person name="La Ragione R.M."/>
            <person name="Hildebrand F."/>
            <person name="Pallen M.J."/>
        </authorList>
    </citation>
    <scope>NUCLEOTIDE SEQUENCE [LARGE SCALE GENOMIC DNA]</scope>
    <source>
        <strain evidence="1 2">A46</strain>
    </source>
</reference>
<dbReference type="InterPro" id="IPR027417">
    <property type="entry name" value="P-loop_NTPase"/>
</dbReference>
<keyword evidence="2" id="KW-1185">Reference proteome</keyword>
<dbReference type="GO" id="GO:0016779">
    <property type="term" value="F:nucleotidyltransferase activity"/>
    <property type="evidence" value="ECO:0007669"/>
    <property type="project" value="UniProtKB-KW"/>
</dbReference>
<name>A0ABR8XTK7_9BACL</name>
<dbReference type="EMBL" id="JACSPZ010000001">
    <property type="protein sequence ID" value="MBD8035273.1"/>
    <property type="molecule type" value="Genomic_DNA"/>
</dbReference>
<keyword evidence="1" id="KW-0418">Kinase</keyword>
<dbReference type="Pfam" id="PF02283">
    <property type="entry name" value="CobU"/>
    <property type="match status" value="1"/>
</dbReference>
<evidence type="ECO:0000313" key="1">
    <source>
        <dbReference type="EMBL" id="MBD8035273.1"/>
    </source>
</evidence>
<keyword evidence="1" id="KW-0548">Nucleotidyltransferase</keyword>
<proteinExistence type="predicted"/>
<organism evidence="1 2">
    <name type="scientific">Solibacillus faecavium</name>
    <dbReference type="NCBI Taxonomy" id="2762221"/>
    <lineage>
        <taxon>Bacteria</taxon>
        <taxon>Bacillati</taxon>
        <taxon>Bacillota</taxon>
        <taxon>Bacilli</taxon>
        <taxon>Bacillales</taxon>
        <taxon>Caryophanaceae</taxon>
        <taxon>Solibacillus</taxon>
    </lineage>
</organism>
<keyword evidence="1" id="KW-0808">Transferase</keyword>
<dbReference type="RefSeq" id="WP_191698259.1">
    <property type="nucleotide sequence ID" value="NZ_JACSPZ010000001.1"/>
</dbReference>
<dbReference type="SUPFAM" id="SSF52540">
    <property type="entry name" value="P-loop containing nucleoside triphosphate hydrolases"/>
    <property type="match status" value="1"/>
</dbReference>
<accession>A0ABR8XTK7</accession>
<evidence type="ECO:0000313" key="2">
    <source>
        <dbReference type="Proteomes" id="UP000619101"/>
    </source>
</evidence>
<sequence>MFIILGGAHNGKRAYVEDLVAQLPTKELVKYEGVLPRIEEVTGDKRFIISNFEQIVLPHLHQPEEQVAQQIFEHIAEISALAEVFCICTDTSRGVVPLEKEARQLRDTCGRLYQKLCSEGHTVVRVWYGIPQILKGAHYGQN</sequence>
<gene>
    <name evidence="1" type="ORF">H9635_00885</name>
</gene>
<comment type="caution">
    <text evidence="1">The sequence shown here is derived from an EMBL/GenBank/DDBJ whole genome shotgun (WGS) entry which is preliminary data.</text>
</comment>
<protein>
    <submittedName>
        <fullName evidence="1">Bifunctional adenosylcobinamide kinase/adenosylcobinamide-phosphate guanylyltransferase</fullName>
    </submittedName>
</protein>
<dbReference type="Gene3D" id="3.40.50.300">
    <property type="entry name" value="P-loop containing nucleotide triphosphate hydrolases"/>
    <property type="match status" value="1"/>
</dbReference>
<dbReference type="Proteomes" id="UP000619101">
    <property type="component" value="Unassembled WGS sequence"/>
</dbReference>
<dbReference type="GO" id="GO:0016301">
    <property type="term" value="F:kinase activity"/>
    <property type="evidence" value="ECO:0007669"/>
    <property type="project" value="UniProtKB-KW"/>
</dbReference>
<dbReference type="InterPro" id="IPR003203">
    <property type="entry name" value="CobU/CobP"/>
</dbReference>